<dbReference type="InParanoid" id="A0A1V8TFK4"/>
<keyword evidence="4 7" id="KW-1133">Transmembrane helix</keyword>
<dbReference type="InterPro" id="IPR036259">
    <property type="entry name" value="MFS_trans_sf"/>
</dbReference>
<dbReference type="GO" id="GO:0005886">
    <property type="term" value="C:plasma membrane"/>
    <property type="evidence" value="ECO:0007669"/>
    <property type="project" value="TreeGrafter"/>
</dbReference>
<sequence>MSSSRTSSPSHDRNLDTTFDEKTITTDARASPIGPVSTLADPVQSNETAIVPAIADKAVDPDGHYVTGMKLWAVMIPLCLSFFLVLLDTSIISTAIPTITNHFHSLPDVGWYGAAYQLSAAVLQPLAGKLYVSFSNKWTYLAFFALFELGSLICAAANSSNMFIVGRAIAGMGTAGLQNGAFTIIAASVPLIKRPQLMGICQGIAQLGGALGPLLGGALTQYASWRWCFWINLPPGAIVAGLIAFSKVPDAFAKPPARVVVKELHKRLDLPGFVLFAPAVIMLLLALEWGGNAYAWKSATIIGLFCGFGGMFIVWFIYNYWKGEEALIPLSIVRRRIVWTSCIVMGAIFSGLFLSNYYLPIYWQSTLNTSPTLSGVYLLPSILTALVGAVVVGKLVQITGYYILWAVASMTLQAIGFGLCSILNENSSTGEWAGFQIIFGIGRGFGFQMPIIAIQSGLTPAHSALATSLIMFSGMLFGGISLSASATILTNSLRTLIPQTAPDVNANAVVAAGATGFRSILPADQIPGVLKAYSTAVDRVFYLAAGLFVAGFMAAWGMGWVDIRKKETGGPAVKDAEKGIAEDSDAEVIPSPMENKEVKA</sequence>
<evidence type="ECO:0000256" key="2">
    <source>
        <dbReference type="ARBA" id="ARBA00007520"/>
    </source>
</evidence>
<feature type="transmembrane region" description="Helical" evidence="7">
    <location>
        <begin position="540"/>
        <end position="561"/>
    </location>
</feature>
<dbReference type="InterPro" id="IPR011701">
    <property type="entry name" value="MFS"/>
</dbReference>
<dbReference type="SUPFAM" id="SSF103473">
    <property type="entry name" value="MFS general substrate transporter"/>
    <property type="match status" value="1"/>
</dbReference>
<dbReference type="EMBL" id="NAJO01000009">
    <property type="protein sequence ID" value="OQO10145.1"/>
    <property type="molecule type" value="Genomic_DNA"/>
</dbReference>
<feature type="transmembrane region" description="Helical" evidence="7">
    <location>
        <begin position="164"/>
        <end position="192"/>
    </location>
</feature>
<evidence type="ECO:0000256" key="5">
    <source>
        <dbReference type="ARBA" id="ARBA00023136"/>
    </source>
</evidence>
<dbReference type="FunCoup" id="A0A1V8TFK4">
    <property type="interactions" value="108"/>
</dbReference>
<evidence type="ECO:0000256" key="7">
    <source>
        <dbReference type="SAM" id="Phobius"/>
    </source>
</evidence>
<protein>
    <recommendedName>
        <fullName evidence="8">Major facilitator superfamily (MFS) profile domain-containing protein</fullName>
    </recommendedName>
</protein>
<keyword evidence="3 7" id="KW-0812">Transmembrane</keyword>
<comment type="similarity">
    <text evidence="2">Belongs to the major facilitator superfamily. TCR/Tet family.</text>
</comment>
<evidence type="ECO:0000256" key="4">
    <source>
        <dbReference type="ARBA" id="ARBA00022989"/>
    </source>
</evidence>
<feature type="transmembrane region" description="Helical" evidence="7">
    <location>
        <begin position="377"/>
        <end position="396"/>
    </location>
</feature>
<feature type="transmembrane region" description="Helical" evidence="7">
    <location>
        <begin position="229"/>
        <end position="248"/>
    </location>
</feature>
<proteinExistence type="inferred from homology"/>
<accession>A0A1V8TFK4</accession>
<dbReference type="CDD" id="cd17502">
    <property type="entry name" value="MFS_Azr1_MDR_like"/>
    <property type="match status" value="1"/>
</dbReference>
<evidence type="ECO:0000256" key="1">
    <source>
        <dbReference type="ARBA" id="ARBA00004141"/>
    </source>
</evidence>
<dbReference type="AlphaFoldDB" id="A0A1V8TFK4"/>
<dbReference type="Pfam" id="PF07690">
    <property type="entry name" value="MFS_1"/>
    <property type="match status" value="1"/>
</dbReference>
<evidence type="ECO:0000256" key="6">
    <source>
        <dbReference type="SAM" id="MobiDB-lite"/>
    </source>
</evidence>
<dbReference type="Proteomes" id="UP000192596">
    <property type="component" value="Unassembled WGS sequence"/>
</dbReference>
<dbReference type="STRING" id="1507870.A0A1V8TFK4"/>
<feature type="transmembrane region" description="Helical" evidence="7">
    <location>
        <begin position="338"/>
        <end position="357"/>
    </location>
</feature>
<dbReference type="OrthoDB" id="10021397at2759"/>
<feature type="transmembrane region" description="Helical" evidence="7">
    <location>
        <begin position="403"/>
        <end position="424"/>
    </location>
</feature>
<reference evidence="10" key="1">
    <citation type="submission" date="2017-03" db="EMBL/GenBank/DDBJ databases">
        <title>Genomes of endolithic fungi from Antarctica.</title>
        <authorList>
            <person name="Coleine C."/>
            <person name="Masonjones S."/>
            <person name="Stajich J.E."/>
        </authorList>
    </citation>
    <scope>NUCLEOTIDE SEQUENCE [LARGE SCALE GENOMIC DNA]</scope>
    <source>
        <strain evidence="10">CCFEE 5527</strain>
    </source>
</reference>
<dbReference type="Gene3D" id="1.20.1250.20">
    <property type="entry name" value="MFS general substrate transporter like domains"/>
    <property type="match status" value="1"/>
</dbReference>
<feature type="transmembrane region" description="Helical" evidence="7">
    <location>
        <begin position="204"/>
        <end position="223"/>
    </location>
</feature>
<gene>
    <name evidence="9" type="ORF">B0A48_04502</name>
</gene>
<dbReference type="GO" id="GO:0022857">
    <property type="term" value="F:transmembrane transporter activity"/>
    <property type="evidence" value="ECO:0007669"/>
    <property type="project" value="InterPro"/>
</dbReference>
<feature type="transmembrane region" description="Helical" evidence="7">
    <location>
        <begin position="436"/>
        <end position="454"/>
    </location>
</feature>
<evidence type="ECO:0000313" key="9">
    <source>
        <dbReference type="EMBL" id="OQO10145.1"/>
    </source>
</evidence>
<dbReference type="Gene3D" id="1.20.1720.10">
    <property type="entry name" value="Multidrug resistance protein D"/>
    <property type="match status" value="1"/>
</dbReference>
<feature type="transmembrane region" description="Helical" evidence="7">
    <location>
        <begin position="268"/>
        <end position="287"/>
    </location>
</feature>
<dbReference type="PANTHER" id="PTHR23501:SF193">
    <property type="entry name" value="MULTIDRUG TRANSPORTER, PUTATIVE (AFU_ORTHOLOGUE AFUA_8G00940)-RELATED"/>
    <property type="match status" value="1"/>
</dbReference>
<feature type="transmembrane region" description="Helical" evidence="7">
    <location>
        <begin position="71"/>
        <end position="97"/>
    </location>
</feature>
<feature type="transmembrane region" description="Helical" evidence="7">
    <location>
        <begin position="299"/>
        <end position="318"/>
    </location>
</feature>
<evidence type="ECO:0000313" key="10">
    <source>
        <dbReference type="Proteomes" id="UP000192596"/>
    </source>
</evidence>
<feature type="compositionally biased region" description="Basic and acidic residues" evidence="6">
    <location>
        <begin position="10"/>
        <end position="21"/>
    </location>
</feature>
<name>A0A1V8TFK4_9PEZI</name>
<organism evidence="9 10">
    <name type="scientific">Cryoendolithus antarcticus</name>
    <dbReference type="NCBI Taxonomy" id="1507870"/>
    <lineage>
        <taxon>Eukaryota</taxon>
        <taxon>Fungi</taxon>
        <taxon>Dikarya</taxon>
        <taxon>Ascomycota</taxon>
        <taxon>Pezizomycotina</taxon>
        <taxon>Dothideomycetes</taxon>
        <taxon>Dothideomycetidae</taxon>
        <taxon>Cladosporiales</taxon>
        <taxon>Cladosporiaceae</taxon>
        <taxon>Cryoendolithus</taxon>
    </lineage>
</organism>
<feature type="domain" description="Major facilitator superfamily (MFS) profile" evidence="8">
    <location>
        <begin position="74"/>
        <end position="563"/>
    </location>
</feature>
<comment type="subcellular location">
    <subcellularLocation>
        <location evidence="1">Membrane</location>
        <topology evidence="1">Multi-pass membrane protein</topology>
    </subcellularLocation>
</comment>
<dbReference type="InterPro" id="IPR020846">
    <property type="entry name" value="MFS_dom"/>
</dbReference>
<dbReference type="PRINTS" id="PR01036">
    <property type="entry name" value="TCRTETB"/>
</dbReference>
<evidence type="ECO:0000259" key="8">
    <source>
        <dbReference type="PROSITE" id="PS50850"/>
    </source>
</evidence>
<keyword evidence="5 7" id="KW-0472">Membrane</keyword>
<feature type="compositionally biased region" description="Basic and acidic residues" evidence="6">
    <location>
        <begin position="572"/>
        <end position="581"/>
    </location>
</feature>
<feature type="transmembrane region" description="Helical" evidence="7">
    <location>
        <begin position="138"/>
        <end position="158"/>
    </location>
</feature>
<feature type="transmembrane region" description="Helical" evidence="7">
    <location>
        <begin position="466"/>
        <end position="489"/>
    </location>
</feature>
<dbReference type="PROSITE" id="PS50850">
    <property type="entry name" value="MFS"/>
    <property type="match status" value="1"/>
</dbReference>
<evidence type="ECO:0000256" key="3">
    <source>
        <dbReference type="ARBA" id="ARBA00022692"/>
    </source>
</evidence>
<dbReference type="PANTHER" id="PTHR23501">
    <property type="entry name" value="MAJOR FACILITATOR SUPERFAMILY"/>
    <property type="match status" value="1"/>
</dbReference>
<keyword evidence="10" id="KW-1185">Reference proteome</keyword>
<feature type="region of interest" description="Disordered" evidence="6">
    <location>
        <begin position="1"/>
        <end position="21"/>
    </location>
</feature>
<comment type="caution">
    <text evidence="9">The sequence shown here is derived from an EMBL/GenBank/DDBJ whole genome shotgun (WGS) entry which is preliminary data.</text>
</comment>
<feature type="region of interest" description="Disordered" evidence="6">
    <location>
        <begin position="572"/>
        <end position="600"/>
    </location>
</feature>